<name>A0A0C1YDL9_9CYAN</name>
<organism evidence="2">
    <name type="scientific">Lyngbya confervoides BDU141951</name>
    <dbReference type="NCBI Taxonomy" id="1574623"/>
    <lineage>
        <taxon>Bacteria</taxon>
        <taxon>Bacillati</taxon>
        <taxon>Cyanobacteriota</taxon>
        <taxon>Cyanophyceae</taxon>
        <taxon>Oscillatoriophycideae</taxon>
        <taxon>Oscillatoriales</taxon>
        <taxon>Microcoleaceae</taxon>
        <taxon>Lyngbya</taxon>
    </lineage>
</organism>
<protein>
    <submittedName>
        <fullName evidence="2">MCE family protein</fullName>
    </submittedName>
</protein>
<reference evidence="2" key="1">
    <citation type="submission" date="2014-11" db="EMBL/GenBank/DDBJ databases">
        <authorList>
            <person name="Malar M.C."/>
            <person name="Sen D."/>
            <person name="Tripathy S."/>
        </authorList>
    </citation>
    <scope>NUCLEOTIDE SEQUENCE</scope>
    <source>
        <strain evidence="2">BDU141951</strain>
    </source>
</reference>
<dbReference type="PANTHER" id="PTHR34675:SF1">
    <property type="entry name" value="PROTEIN TRIGALACTOSYLDIACYLGLYCEROL 2, CHLOROPLASTIC"/>
    <property type="match status" value="1"/>
</dbReference>
<reference evidence="2" key="3">
    <citation type="submission" date="2020-02" db="EMBL/GenBank/DDBJ databases">
        <authorList>
            <person name="Sarangi A.N."/>
            <person name="Ghosh S."/>
            <person name="Mukherjee M."/>
            <person name="Tripathy S."/>
        </authorList>
    </citation>
    <scope>NUCLEOTIDE SEQUENCE</scope>
    <source>
        <strain evidence="2">BDU141951</strain>
    </source>
</reference>
<dbReference type="AlphaFoldDB" id="A0A0C1YDL9"/>
<dbReference type="Pfam" id="PF02470">
    <property type="entry name" value="MlaD"/>
    <property type="match status" value="1"/>
</dbReference>
<accession>A0A0C1YDL9</accession>
<dbReference type="EMBL" id="JTHE02000002">
    <property type="protein sequence ID" value="NEV65669.1"/>
    <property type="molecule type" value="Genomic_DNA"/>
</dbReference>
<dbReference type="InterPro" id="IPR003399">
    <property type="entry name" value="Mce/MlaD"/>
</dbReference>
<feature type="domain" description="Mce/MlaD" evidence="1">
    <location>
        <begin position="38"/>
        <end position="114"/>
    </location>
</feature>
<gene>
    <name evidence="2" type="ORF">QQ91_000875</name>
</gene>
<evidence type="ECO:0000313" key="2">
    <source>
        <dbReference type="EMBL" id="NEV65669.1"/>
    </source>
</evidence>
<dbReference type="InterPro" id="IPR039342">
    <property type="entry name" value="TGD2-like"/>
</dbReference>
<sequence>MRARAVREGSVGLLILVGVGLFGGLVLWLRGLNPGNRNYDMTIIFEDTLGMQVGTSVQYRGVPVGRVVGINPTSNQVEVRLEITQSTLRIPKADLRVAANQSGFIGETTIDITPMTDLTEAEQAISPFGDDCDPEVIVCDGETLLGITGVSYASLLESADSLAAALADPELMEGFKETLANTTDFTAQATALAEELTTLTMTAQSEVEPLSDSVQAATTSAAAAAQEVQLTATEVRTLLAANRVNITSTLTNVSQGSERLSSILNQLATQLEDPQLLEDLRILSANAAEASGYFRDAAIDLSTLTGAINQPDNVLLLQQSLESARDVFQGVQKVLSDIDEITGDPEVRENIRRLIYGLSDLLSSVEILEYQTQLAIALAPLEQRAASTPPQSRAIALSRADYQALQAQLAELANRQPTPTNSGR</sequence>
<reference evidence="2" key="2">
    <citation type="journal article" date="2015" name="Genome Announc.">
        <title>Draft Genome Sequence of Filamentous Marine Cyanobacterium Lyngbya confervoides Strain BDU141951.</title>
        <authorList>
            <person name="Chandrababunaidu M.M."/>
            <person name="Sen D."/>
            <person name="Tripathy S."/>
        </authorList>
    </citation>
    <scope>NUCLEOTIDE SEQUENCE</scope>
    <source>
        <strain evidence="2">BDU141951</strain>
    </source>
</reference>
<evidence type="ECO:0000259" key="1">
    <source>
        <dbReference type="Pfam" id="PF02470"/>
    </source>
</evidence>
<dbReference type="PANTHER" id="PTHR34675">
    <property type="entry name" value="PROTEIN TRIGALACTOSYLDIACYLGLYCEROL 2, CHLOROPLASTIC"/>
    <property type="match status" value="1"/>
</dbReference>
<proteinExistence type="predicted"/>
<comment type="caution">
    <text evidence="2">The sequence shown here is derived from an EMBL/GenBank/DDBJ whole genome shotgun (WGS) entry which is preliminary data.</text>
</comment>